<dbReference type="EMBL" id="UINC01057523">
    <property type="protein sequence ID" value="SVB78768.1"/>
    <property type="molecule type" value="Genomic_DNA"/>
</dbReference>
<dbReference type="Gene3D" id="3.90.930.1">
    <property type="match status" value="2"/>
</dbReference>
<protein>
    <submittedName>
        <fullName evidence="1">Uncharacterized protein</fullName>
    </submittedName>
</protein>
<gene>
    <name evidence="1" type="ORF">METZ01_LOCUS231622</name>
</gene>
<dbReference type="PANTHER" id="PTHR33706">
    <property type="entry name" value="MORN VARIANT REPEAT PROTEIN"/>
    <property type="match status" value="1"/>
</dbReference>
<name>A0A382GUJ7_9ZZZZ</name>
<organism evidence="1">
    <name type="scientific">marine metagenome</name>
    <dbReference type="NCBI Taxonomy" id="408172"/>
    <lineage>
        <taxon>unclassified sequences</taxon>
        <taxon>metagenomes</taxon>
        <taxon>ecological metagenomes</taxon>
    </lineage>
</organism>
<evidence type="ECO:0000313" key="1">
    <source>
        <dbReference type="EMBL" id="SVB78768.1"/>
    </source>
</evidence>
<dbReference type="AlphaFoldDB" id="A0A382GUJ7"/>
<dbReference type="InterPro" id="IPR011652">
    <property type="entry name" value="MORN_2"/>
</dbReference>
<dbReference type="Pfam" id="PF07661">
    <property type="entry name" value="MORN_2"/>
    <property type="match status" value="3"/>
</dbReference>
<proteinExistence type="predicted"/>
<accession>A0A382GUJ7</accession>
<sequence>IQKELFGKIINMVIETKTKKKTKESNKKNGPFEKFYKRRNSGLLKEKGNYKNGNLDGDWQDYYENGQARTKGNYIEGIPFGLWEHFTEEGLLSSKTTYNKKGSEEGYFENYHMNGKIRSRGFYKNQQYDGLWELFYQNGQISQRGNFKDGERVGRWEYFHESGVSLDPDYYFSYQMDKSSDEQEYTPENNDALETEMNFVVVASYYVFHADNEFPDPKWGSKQRKRASFIKELDAWSEICGEGRANKFHTEYVQSGMNDKGLPTFEEFNFLENRLNESANLFEKLKDETMKYFAIQKIMDITKSSGFISDLEMSALYEVGALIGLNQNFIDETLKSIEND</sequence>
<feature type="non-terminal residue" evidence="1">
    <location>
        <position position="1"/>
    </location>
</feature>
<dbReference type="SUPFAM" id="SSF82185">
    <property type="entry name" value="Histone H3 K4-specific methyltransferase SET7/9 N-terminal domain"/>
    <property type="match status" value="2"/>
</dbReference>
<reference evidence="1" key="1">
    <citation type="submission" date="2018-05" db="EMBL/GenBank/DDBJ databases">
        <authorList>
            <person name="Lanie J.A."/>
            <person name="Ng W.-L."/>
            <person name="Kazmierczak K.M."/>
            <person name="Andrzejewski T.M."/>
            <person name="Davidsen T.M."/>
            <person name="Wayne K.J."/>
            <person name="Tettelin H."/>
            <person name="Glass J.I."/>
            <person name="Rusch D."/>
            <person name="Podicherti R."/>
            <person name="Tsui H.-C.T."/>
            <person name="Winkler M.E."/>
        </authorList>
    </citation>
    <scope>NUCLEOTIDE SEQUENCE</scope>
</reference>
<dbReference type="PANTHER" id="PTHR33706:SF1">
    <property type="entry name" value="TPR REPEAT PROTEIN"/>
    <property type="match status" value="1"/>
</dbReference>